<dbReference type="Gene3D" id="3.40.250.10">
    <property type="entry name" value="Rhodanese-like domain"/>
    <property type="match status" value="1"/>
</dbReference>
<dbReference type="CDD" id="cd00158">
    <property type="entry name" value="RHOD"/>
    <property type="match status" value="1"/>
</dbReference>
<dbReference type="InterPro" id="IPR036873">
    <property type="entry name" value="Rhodanese-like_dom_sf"/>
</dbReference>
<proteinExistence type="predicted"/>
<feature type="signal peptide" evidence="1">
    <location>
        <begin position="1"/>
        <end position="31"/>
    </location>
</feature>
<comment type="caution">
    <text evidence="3">The sequence shown here is derived from an EMBL/GenBank/DDBJ whole genome shotgun (WGS) entry which is preliminary data.</text>
</comment>
<dbReference type="Proteomes" id="UP000305874">
    <property type="component" value="Unassembled WGS sequence"/>
</dbReference>
<reference evidence="3 4" key="1">
    <citation type="submission" date="2017-12" db="EMBL/GenBank/DDBJ databases">
        <authorList>
            <person name="Paulsen S."/>
            <person name="Gram L.K."/>
        </authorList>
    </citation>
    <scope>NUCLEOTIDE SEQUENCE [LARGE SCALE GENOMIC DNA]</scope>
    <source>
        <strain evidence="3 4">S2897</strain>
    </source>
</reference>
<dbReference type="PANTHER" id="PTHR43031">
    <property type="entry name" value="FAD-DEPENDENT OXIDOREDUCTASE"/>
    <property type="match status" value="1"/>
</dbReference>
<evidence type="ECO:0000259" key="2">
    <source>
        <dbReference type="PROSITE" id="PS50206"/>
    </source>
</evidence>
<feature type="domain" description="Rhodanese" evidence="2">
    <location>
        <begin position="53"/>
        <end position="136"/>
    </location>
</feature>
<evidence type="ECO:0000256" key="1">
    <source>
        <dbReference type="SAM" id="SignalP"/>
    </source>
</evidence>
<dbReference type="SUPFAM" id="SSF52821">
    <property type="entry name" value="Rhodanese/Cell cycle control phosphatase"/>
    <property type="match status" value="1"/>
</dbReference>
<evidence type="ECO:0000313" key="3">
    <source>
        <dbReference type="EMBL" id="TMP87813.1"/>
    </source>
</evidence>
<dbReference type="AlphaFoldDB" id="A0A5S3Z6I3"/>
<dbReference type="PANTHER" id="PTHR43031:SF18">
    <property type="entry name" value="RHODANESE-RELATED SULFURTRANSFERASES"/>
    <property type="match status" value="1"/>
</dbReference>
<sequence>MIKTIASQLTAFGVSLAFVLCTLVFAPALHAESAQTVTQQQLMADRFSATPMTLLDVRSKQEYQQGHIKGAVNIPHSEIVENGATLNKDTAIVVYCRSGRRAGIALEALKKQGFTQLYHLEGDFLKWQQAELPLINQQ</sequence>
<dbReference type="InterPro" id="IPR050229">
    <property type="entry name" value="GlpE_sulfurtransferase"/>
</dbReference>
<dbReference type="Pfam" id="PF00581">
    <property type="entry name" value="Rhodanese"/>
    <property type="match status" value="1"/>
</dbReference>
<dbReference type="STRING" id="151081.TW72_14955"/>
<protein>
    <submittedName>
        <fullName evidence="3">Rhodanese-like domain-containing protein</fullName>
    </submittedName>
</protein>
<accession>A0A5S3Z6I3</accession>
<dbReference type="PROSITE" id="PS50206">
    <property type="entry name" value="RHODANESE_3"/>
    <property type="match status" value="1"/>
</dbReference>
<name>A0A5S3Z6I3_9GAMM</name>
<evidence type="ECO:0000313" key="4">
    <source>
        <dbReference type="Proteomes" id="UP000305874"/>
    </source>
</evidence>
<dbReference type="SMART" id="SM00450">
    <property type="entry name" value="RHOD"/>
    <property type="match status" value="1"/>
</dbReference>
<dbReference type="InterPro" id="IPR001763">
    <property type="entry name" value="Rhodanese-like_dom"/>
</dbReference>
<reference evidence="4" key="2">
    <citation type="submission" date="2019-06" db="EMBL/GenBank/DDBJ databases">
        <title>Co-occurence of chitin degradation, pigmentation and bioactivity in marine Pseudoalteromonas.</title>
        <authorList>
            <person name="Sonnenschein E.C."/>
            <person name="Bech P.K."/>
        </authorList>
    </citation>
    <scope>NUCLEOTIDE SEQUENCE [LARGE SCALE GENOMIC DNA]</scope>
    <source>
        <strain evidence="4">S2897</strain>
    </source>
</reference>
<keyword evidence="1" id="KW-0732">Signal</keyword>
<dbReference type="EMBL" id="PNCG01000004">
    <property type="protein sequence ID" value="TMP87813.1"/>
    <property type="molecule type" value="Genomic_DNA"/>
</dbReference>
<organism evidence="3 4">
    <name type="scientific">Pseudoalteromonas ruthenica</name>
    <dbReference type="NCBI Taxonomy" id="151081"/>
    <lineage>
        <taxon>Bacteria</taxon>
        <taxon>Pseudomonadati</taxon>
        <taxon>Pseudomonadota</taxon>
        <taxon>Gammaproteobacteria</taxon>
        <taxon>Alteromonadales</taxon>
        <taxon>Pseudoalteromonadaceae</taxon>
        <taxon>Pseudoalteromonas</taxon>
    </lineage>
</organism>
<feature type="chain" id="PRO_5024368934" evidence="1">
    <location>
        <begin position="32"/>
        <end position="138"/>
    </location>
</feature>
<gene>
    <name evidence="3" type="ORF">CWC05_05830</name>
</gene>
<dbReference type="RefSeq" id="WP_138547662.1">
    <property type="nucleotide sequence ID" value="NZ_CP023396.1"/>
</dbReference>